<evidence type="ECO:0000313" key="2">
    <source>
        <dbReference type="Proteomes" id="UP001596513"/>
    </source>
</evidence>
<protein>
    <submittedName>
        <fullName evidence="1">AAA family ATPase</fullName>
    </submittedName>
</protein>
<gene>
    <name evidence="1" type="ORF">ACFQT0_29010</name>
</gene>
<sequence>MTKAVFVAAAEPYSGKSLVVLGLVNMLLRQARQVGFFKPLIDHDPAQQPDAHINTVNRYFKLPPASPSPTPLPGPRPCG</sequence>
<evidence type="ECO:0000313" key="1">
    <source>
        <dbReference type="EMBL" id="MFC7670983.1"/>
    </source>
</evidence>
<comment type="caution">
    <text evidence="1">The sequence shown here is derived from an EMBL/GenBank/DDBJ whole genome shotgun (WGS) entry which is preliminary data.</text>
</comment>
<dbReference type="Pfam" id="PF13500">
    <property type="entry name" value="AAA_26"/>
    <property type="match status" value="1"/>
</dbReference>
<organism evidence="1 2">
    <name type="scientific">Hymenobacter humi</name>
    <dbReference type="NCBI Taxonomy" id="1411620"/>
    <lineage>
        <taxon>Bacteria</taxon>
        <taxon>Pseudomonadati</taxon>
        <taxon>Bacteroidota</taxon>
        <taxon>Cytophagia</taxon>
        <taxon>Cytophagales</taxon>
        <taxon>Hymenobacteraceae</taxon>
        <taxon>Hymenobacter</taxon>
    </lineage>
</organism>
<reference evidence="2" key="1">
    <citation type="journal article" date="2019" name="Int. J. Syst. Evol. Microbiol.">
        <title>The Global Catalogue of Microorganisms (GCM) 10K type strain sequencing project: providing services to taxonomists for standard genome sequencing and annotation.</title>
        <authorList>
            <consortium name="The Broad Institute Genomics Platform"/>
            <consortium name="The Broad Institute Genome Sequencing Center for Infectious Disease"/>
            <person name="Wu L."/>
            <person name="Ma J."/>
        </authorList>
    </citation>
    <scope>NUCLEOTIDE SEQUENCE [LARGE SCALE GENOMIC DNA]</scope>
    <source>
        <strain evidence="2">JCM 19635</strain>
    </source>
</reference>
<keyword evidence="2" id="KW-1185">Reference proteome</keyword>
<dbReference type="InterPro" id="IPR027417">
    <property type="entry name" value="P-loop_NTPase"/>
</dbReference>
<dbReference type="Proteomes" id="UP001596513">
    <property type="component" value="Unassembled WGS sequence"/>
</dbReference>
<dbReference type="SUPFAM" id="SSF52540">
    <property type="entry name" value="P-loop containing nucleoside triphosphate hydrolases"/>
    <property type="match status" value="1"/>
</dbReference>
<proteinExistence type="predicted"/>
<dbReference type="EMBL" id="JBHTEK010000005">
    <property type="protein sequence ID" value="MFC7670983.1"/>
    <property type="molecule type" value="Genomic_DNA"/>
</dbReference>
<name>A0ABW2UF96_9BACT</name>
<dbReference type="Gene3D" id="3.40.50.300">
    <property type="entry name" value="P-loop containing nucleotide triphosphate hydrolases"/>
    <property type="match status" value="1"/>
</dbReference>
<accession>A0ABW2UF96</accession>
<dbReference type="RefSeq" id="WP_380206812.1">
    <property type="nucleotide sequence ID" value="NZ_JBHTEK010000005.1"/>
</dbReference>